<sequence>MKDRIFWKLWFWFVLVFSSYRVYESLMEPDITQPQIPMELSVLNLLLLPVLLFGLYSYAYKYSCYYLTKIRYFWDITACLFILTNITTLAYEFSAGGYSQEEMIIISILTAIFLTPNLYVFFQLSKQLKGVNYVGN</sequence>
<feature type="transmembrane region" description="Helical" evidence="1">
    <location>
        <begin position="43"/>
        <end position="60"/>
    </location>
</feature>
<dbReference type="Proteomes" id="UP000256478">
    <property type="component" value="Unassembled WGS sequence"/>
</dbReference>
<reference evidence="2 3" key="1">
    <citation type="submission" date="2018-08" db="EMBL/GenBank/DDBJ databases">
        <title>Thalassotalea euphylliae genome.</title>
        <authorList>
            <person name="Summers S."/>
            <person name="Rice S.A."/>
            <person name="Freckelton M.L."/>
            <person name="Nedved B.T."/>
            <person name="Hadfield M.G."/>
        </authorList>
    </citation>
    <scope>NUCLEOTIDE SEQUENCE [LARGE SCALE GENOMIC DNA]</scope>
    <source>
        <strain evidence="2 3">H1</strain>
    </source>
</reference>
<keyword evidence="1" id="KW-0812">Transmembrane</keyword>
<evidence type="ECO:0000313" key="3">
    <source>
        <dbReference type="Proteomes" id="UP000256478"/>
    </source>
</evidence>
<name>A0A3E0TT13_9GAMM</name>
<keyword evidence="1" id="KW-1133">Transmembrane helix</keyword>
<keyword evidence="1" id="KW-0472">Membrane</keyword>
<gene>
    <name evidence="2" type="ORF">DXX93_11150</name>
</gene>
<dbReference type="EMBL" id="QUOU01000001">
    <property type="protein sequence ID" value="REL27065.1"/>
    <property type="molecule type" value="Genomic_DNA"/>
</dbReference>
<evidence type="ECO:0000256" key="1">
    <source>
        <dbReference type="SAM" id="Phobius"/>
    </source>
</evidence>
<evidence type="ECO:0008006" key="4">
    <source>
        <dbReference type="Google" id="ProtNLM"/>
    </source>
</evidence>
<feature type="transmembrane region" description="Helical" evidence="1">
    <location>
        <begin position="5"/>
        <end position="23"/>
    </location>
</feature>
<feature type="transmembrane region" description="Helical" evidence="1">
    <location>
        <begin position="103"/>
        <end position="122"/>
    </location>
</feature>
<protein>
    <recommendedName>
        <fullName evidence="4">DUF2919 family protein</fullName>
    </recommendedName>
</protein>
<comment type="caution">
    <text evidence="2">The sequence shown here is derived from an EMBL/GenBank/DDBJ whole genome shotgun (WGS) entry which is preliminary data.</text>
</comment>
<organism evidence="2 3">
    <name type="scientific">Thalassotalea euphylliae</name>
    <dbReference type="NCBI Taxonomy" id="1655234"/>
    <lineage>
        <taxon>Bacteria</taxon>
        <taxon>Pseudomonadati</taxon>
        <taxon>Pseudomonadota</taxon>
        <taxon>Gammaproteobacteria</taxon>
        <taxon>Alteromonadales</taxon>
        <taxon>Colwelliaceae</taxon>
        <taxon>Thalassotalea</taxon>
    </lineage>
</organism>
<proteinExistence type="predicted"/>
<evidence type="ECO:0000313" key="2">
    <source>
        <dbReference type="EMBL" id="REL27065.1"/>
    </source>
</evidence>
<feature type="transmembrane region" description="Helical" evidence="1">
    <location>
        <begin position="72"/>
        <end position="91"/>
    </location>
</feature>
<dbReference type="AlphaFoldDB" id="A0A3E0TT13"/>
<accession>A0A3E0TT13</accession>